<dbReference type="EMBL" id="MGGM01000023">
    <property type="protein sequence ID" value="OGM28897.1"/>
    <property type="molecule type" value="Genomic_DNA"/>
</dbReference>
<gene>
    <name evidence="2" type="ORF">A2801_02970</name>
</gene>
<evidence type="ECO:0000313" key="3">
    <source>
        <dbReference type="Proteomes" id="UP000177263"/>
    </source>
</evidence>
<evidence type="ECO:0000313" key="2">
    <source>
        <dbReference type="EMBL" id="OGM28897.1"/>
    </source>
</evidence>
<dbReference type="STRING" id="1802500.A2801_02970"/>
<keyword evidence="1" id="KW-1133">Transmembrane helix</keyword>
<feature type="transmembrane region" description="Helical" evidence="1">
    <location>
        <begin position="7"/>
        <end position="30"/>
    </location>
</feature>
<comment type="caution">
    <text evidence="2">The sequence shown here is derived from an EMBL/GenBank/DDBJ whole genome shotgun (WGS) entry which is preliminary data.</text>
</comment>
<sequence>MKIARTHIIVFFVMVFVVIFFFLFNHFIYWQKQADSTALQFDAPGRSYESPKKVEDYFVETLRWDSEDLAANTERVEISFYVTEDTTLEGILNNLEYYGFVRDGEALRYTLQNTSDTTSGQEGALKAGNGDIDIKAYYRISEDMNAFQIANILLNNPNFWGPQGDYGYLFMP</sequence>
<organism evidence="2 3">
    <name type="scientific">Candidatus Woesebacteria bacterium RIFCSPHIGHO2_01_FULL_41_10</name>
    <dbReference type="NCBI Taxonomy" id="1802500"/>
    <lineage>
        <taxon>Bacteria</taxon>
        <taxon>Candidatus Woeseibacteriota</taxon>
    </lineage>
</organism>
<dbReference type="AlphaFoldDB" id="A0A1F7YNN6"/>
<protein>
    <submittedName>
        <fullName evidence="2">Uncharacterized protein</fullName>
    </submittedName>
</protein>
<dbReference type="Gene3D" id="3.30.1490.480">
    <property type="entry name" value="Endolytic murein transglycosylase"/>
    <property type="match status" value="1"/>
</dbReference>
<evidence type="ECO:0000256" key="1">
    <source>
        <dbReference type="SAM" id="Phobius"/>
    </source>
</evidence>
<keyword evidence="1" id="KW-0472">Membrane</keyword>
<reference evidence="2 3" key="1">
    <citation type="journal article" date="2016" name="Nat. Commun.">
        <title>Thousands of microbial genomes shed light on interconnected biogeochemical processes in an aquifer system.</title>
        <authorList>
            <person name="Anantharaman K."/>
            <person name="Brown C.T."/>
            <person name="Hug L.A."/>
            <person name="Sharon I."/>
            <person name="Castelle C.J."/>
            <person name="Probst A.J."/>
            <person name="Thomas B.C."/>
            <person name="Singh A."/>
            <person name="Wilkins M.J."/>
            <person name="Karaoz U."/>
            <person name="Brodie E.L."/>
            <person name="Williams K.H."/>
            <person name="Hubbard S.S."/>
            <person name="Banfield J.F."/>
        </authorList>
    </citation>
    <scope>NUCLEOTIDE SEQUENCE [LARGE SCALE GENOMIC DNA]</scope>
</reference>
<accession>A0A1F7YNN6</accession>
<proteinExistence type="predicted"/>
<keyword evidence="1" id="KW-0812">Transmembrane</keyword>
<dbReference type="Proteomes" id="UP000177263">
    <property type="component" value="Unassembled WGS sequence"/>
</dbReference>
<name>A0A1F7YNN6_9BACT</name>